<dbReference type="EMBL" id="JASDAP010000488">
    <property type="protein sequence ID" value="KAK1874833.1"/>
    <property type="molecule type" value="Genomic_DNA"/>
</dbReference>
<reference evidence="7" key="1">
    <citation type="submission" date="2023-04" db="EMBL/GenBank/DDBJ databases">
        <title>Chromosome-level genome of Chaenocephalus aceratus.</title>
        <authorList>
            <person name="Park H."/>
        </authorList>
    </citation>
    <scope>NUCLEOTIDE SEQUENCE</scope>
    <source>
        <strain evidence="7">DE</strain>
        <tissue evidence="7">Muscle</tissue>
    </source>
</reference>
<dbReference type="AlphaFoldDB" id="A0AAD9EMS2"/>
<keyword evidence="4" id="KW-1015">Disulfide bond</keyword>
<feature type="chain" id="PRO_5042161008" evidence="5">
    <location>
        <begin position="19"/>
        <end position="223"/>
    </location>
</feature>
<feature type="signal peptide" evidence="5">
    <location>
        <begin position="1"/>
        <end position="18"/>
    </location>
</feature>
<evidence type="ECO:0000313" key="7">
    <source>
        <dbReference type="EMBL" id="KAK1874833.1"/>
    </source>
</evidence>
<comment type="caution">
    <text evidence="7">The sequence shown here is derived from an EMBL/GenBank/DDBJ whole genome shotgun (WGS) entry which is preliminary data.</text>
</comment>
<evidence type="ECO:0000256" key="5">
    <source>
        <dbReference type="SAM" id="SignalP"/>
    </source>
</evidence>
<dbReference type="FunFam" id="2.40.10.10:FF:000118">
    <property type="entry name" value="Chymotrypsinogen A"/>
    <property type="match status" value="1"/>
</dbReference>
<dbReference type="Proteomes" id="UP001228049">
    <property type="component" value="Unassembled WGS sequence"/>
</dbReference>
<dbReference type="InterPro" id="IPR043504">
    <property type="entry name" value="Peptidase_S1_PA_chymotrypsin"/>
</dbReference>
<evidence type="ECO:0000256" key="4">
    <source>
        <dbReference type="ARBA" id="ARBA00023157"/>
    </source>
</evidence>
<keyword evidence="5" id="KW-0732">Signal</keyword>
<dbReference type="PANTHER" id="PTHR24250:SF54">
    <property type="entry name" value="CHYMOTRYPSINOGEN B2 PRECURSOR"/>
    <property type="match status" value="1"/>
</dbReference>
<gene>
    <name evidence="7" type="ORF">KUDE01_006580</name>
</gene>
<dbReference type="CDD" id="cd00190">
    <property type="entry name" value="Tryp_SPc"/>
    <property type="match status" value="1"/>
</dbReference>
<proteinExistence type="predicted"/>
<organism evidence="7 8">
    <name type="scientific">Dissostichus eleginoides</name>
    <name type="common">Patagonian toothfish</name>
    <name type="synonym">Dissostichus amissus</name>
    <dbReference type="NCBI Taxonomy" id="100907"/>
    <lineage>
        <taxon>Eukaryota</taxon>
        <taxon>Metazoa</taxon>
        <taxon>Chordata</taxon>
        <taxon>Craniata</taxon>
        <taxon>Vertebrata</taxon>
        <taxon>Euteleostomi</taxon>
        <taxon>Actinopterygii</taxon>
        <taxon>Neopterygii</taxon>
        <taxon>Teleostei</taxon>
        <taxon>Neoteleostei</taxon>
        <taxon>Acanthomorphata</taxon>
        <taxon>Eupercaria</taxon>
        <taxon>Perciformes</taxon>
        <taxon>Notothenioidei</taxon>
        <taxon>Nototheniidae</taxon>
        <taxon>Dissostichus</taxon>
    </lineage>
</organism>
<name>A0AAD9EMS2_DISEL</name>
<evidence type="ECO:0000313" key="8">
    <source>
        <dbReference type="Proteomes" id="UP001228049"/>
    </source>
</evidence>
<evidence type="ECO:0000256" key="2">
    <source>
        <dbReference type="ARBA" id="ARBA00022801"/>
    </source>
</evidence>
<keyword evidence="1" id="KW-0645">Protease</keyword>
<evidence type="ECO:0000256" key="1">
    <source>
        <dbReference type="ARBA" id="ARBA00022670"/>
    </source>
</evidence>
<dbReference type="PANTHER" id="PTHR24250">
    <property type="entry name" value="CHYMOTRYPSIN-RELATED"/>
    <property type="match status" value="1"/>
</dbReference>
<feature type="domain" description="Peptidase S1" evidence="6">
    <location>
        <begin position="1"/>
        <end position="221"/>
    </location>
</feature>
<dbReference type="Gene3D" id="2.40.10.10">
    <property type="entry name" value="Trypsin-like serine proteases"/>
    <property type="match status" value="1"/>
</dbReference>
<evidence type="ECO:0000256" key="3">
    <source>
        <dbReference type="ARBA" id="ARBA00022825"/>
    </source>
</evidence>
<sequence length="223" mass="23836">MAFLWIVSCLAFISAAYGCGTPAITPQVSGYARIVNGEEAVPHSWPWTYHVVIVGEHNKGSGSNEDIQKLKPAQVFTHPLWNPRTISNDISLIKLASPARLGPNVSPVCLAESSDNFSAGTTCVTSGWGLTRYNAANTPNLLQQASLPLLSNEQCKQHWGSNISGVMICAGGAGATSCMVRPRPYVSHPLCVSPPVRCSTSTPAVYARVTELRSWVDQTLAAN</sequence>
<dbReference type="SMART" id="SM00020">
    <property type="entry name" value="Tryp_SPc"/>
    <property type="match status" value="1"/>
</dbReference>
<dbReference type="SUPFAM" id="SSF50494">
    <property type="entry name" value="Trypsin-like serine proteases"/>
    <property type="match status" value="1"/>
</dbReference>
<keyword evidence="8" id="KW-1185">Reference proteome</keyword>
<dbReference type="PROSITE" id="PS50240">
    <property type="entry name" value="TRYPSIN_DOM"/>
    <property type="match status" value="1"/>
</dbReference>
<dbReference type="Pfam" id="PF00089">
    <property type="entry name" value="Trypsin"/>
    <property type="match status" value="1"/>
</dbReference>
<dbReference type="GO" id="GO:0006508">
    <property type="term" value="P:proteolysis"/>
    <property type="evidence" value="ECO:0007669"/>
    <property type="project" value="UniProtKB-KW"/>
</dbReference>
<evidence type="ECO:0000259" key="6">
    <source>
        <dbReference type="PROSITE" id="PS50240"/>
    </source>
</evidence>
<keyword evidence="3" id="KW-0720">Serine protease</keyword>
<keyword evidence="2" id="KW-0378">Hydrolase</keyword>
<dbReference type="GO" id="GO:0004252">
    <property type="term" value="F:serine-type endopeptidase activity"/>
    <property type="evidence" value="ECO:0007669"/>
    <property type="project" value="InterPro"/>
</dbReference>
<accession>A0AAD9EMS2</accession>
<dbReference type="InterPro" id="IPR001254">
    <property type="entry name" value="Trypsin_dom"/>
</dbReference>
<dbReference type="InterPro" id="IPR009003">
    <property type="entry name" value="Peptidase_S1_PA"/>
</dbReference>
<protein>
    <submittedName>
        <fullName evidence="7">Chymotrypsin B</fullName>
    </submittedName>
</protein>